<dbReference type="SMART" id="SM00065">
    <property type="entry name" value="GAF"/>
    <property type="match status" value="1"/>
</dbReference>
<dbReference type="InterPro" id="IPR000014">
    <property type="entry name" value="PAS"/>
</dbReference>
<dbReference type="Gene3D" id="3.30.450.20">
    <property type="entry name" value="PAS domain"/>
    <property type="match status" value="2"/>
</dbReference>
<dbReference type="Gene3D" id="1.10.287.130">
    <property type="match status" value="1"/>
</dbReference>
<evidence type="ECO:0000256" key="10">
    <source>
        <dbReference type="ARBA" id="ARBA00023012"/>
    </source>
</evidence>
<evidence type="ECO:0000256" key="1">
    <source>
        <dbReference type="ARBA" id="ARBA00000085"/>
    </source>
</evidence>
<dbReference type="InterPro" id="IPR000700">
    <property type="entry name" value="PAS-assoc_C"/>
</dbReference>
<keyword evidence="9" id="KW-1133">Transmembrane helix</keyword>
<organism evidence="15 16">
    <name type="scientific">Desulfosarcina alkanivorans</name>
    <dbReference type="NCBI Taxonomy" id="571177"/>
    <lineage>
        <taxon>Bacteria</taxon>
        <taxon>Pseudomonadati</taxon>
        <taxon>Thermodesulfobacteriota</taxon>
        <taxon>Desulfobacteria</taxon>
        <taxon>Desulfobacterales</taxon>
        <taxon>Desulfosarcinaceae</taxon>
        <taxon>Desulfosarcina</taxon>
    </lineage>
</organism>
<dbReference type="InterPro" id="IPR036097">
    <property type="entry name" value="HisK_dim/P_sf"/>
</dbReference>
<evidence type="ECO:0000256" key="5">
    <source>
        <dbReference type="ARBA" id="ARBA00022692"/>
    </source>
</evidence>
<keyword evidence="6" id="KW-0547">Nucleotide-binding</keyword>
<dbReference type="InterPro" id="IPR003594">
    <property type="entry name" value="HATPase_dom"/>
</dbReference>
<evidence type="ECO:0000256" key="3">
    <source>
        <dbReference type="ARBA" id="ARBA00012438"/>
    </source>
</evidence>
<dbReference type="Pfam" id="PF00512">
    <property type="entry name" value="HisKA"/>
    <property type="match status" value="1"/>
</dbReference>
<dbReference type="InterPro" id="IPR029016">
    <property type="entry name" value="GAF-like_dom_sf"/>
</dbReference>
<keyword evidence="7" id="KW-0418">Kinase</keyword>
<dbReference type="GO" id="GO:0000155">
    <property type="term" value="F:phosphorelay sensor kinase activity"/>
    <property type="evidence" value="ECO:0007669"/>
    <property type="project" value="InterPro"/>
</dbReference>
<reference evidence="15 16" key="1">
    <citation type="submission" date="2019-11" db="EMBL/GenBank/DDBJ databases">
        <title>Comparative genomics of hydrocarbon-degrading Desulfosarcina strains.</title>
        <authorList>
            <person name="Watanabe M."/>
            <person name="Kojima H."/>
            <person name="Fukui M."/>
        </authorList>
    </citation>
    <scope>NUCLEOTIDE SEQUENCE [LARGE SCALE GENOMIC DNA]</scope>
    <source>
        <strain evidence="15 16">PL12</strain>
    </source>
</reference>
<dbReference type="InterPro" id="IPR013767">
    <property type="entry name" value="PAS_fold"/>
</dbReference>
<feature type="domain" description="PAS" evidence="13">
    <location>
        <begin position="159"/>
        <end position="228"/>
    </location>
</feature>
<dbReference type="PROSITE" id="PS50109">
    <property type="entry name" value="HIS_KIN"/>
    <property type="match status" value="1"/>
</dbReference>
<dbReference type="Gene3D" id="3.30.565.10">
    <property type="entry name" value="Histidine kinase-like ATPase, C-terminal domain"/>
    <property type="match status" value="1"/>
</dbReference>
<dbReference type="InterPro" id="IPR035965">
    <property type="entry name" value="PAS-like_dom_sf"/>
</dbReference>
<dbReference type="SMART" id="SM00091">
    <property type="entry name" value="PAS"/>
    <property type="match status" value="2"/>
</dbReference>
<dbReference type="GO" id="GO:0016020">
    <property type="term" value="C:membrane"/>
    <property type="evidence" value="ECO:0007669"/>
    <property type="project" value="UniProtKB-SubCell"/>
</dbReference>
<dbReference type="InterPro" id="IPR005467">
    <property type="entry name" value="His_kinase_dom"/>
</dbReference>
<dbReference type="SUPFAM" id="SSF55781">
    <property type="entry name" value="GAF domain-like"/>
    <property type="match status" value="1"/>
</dbReference>
<evidence type="ECO:0000313" key="16">
    <source>
        <dbReference type="Proteomes" id="UP000427906"/>
    </source>
</evidence>
<feature type="domain" description="PAC" evidence="14">
    <location>
        <begin position="92"/>
        <end position="144"/>
    </location>
</feature>
<feature type="domain" description="PAC" evidence="14">
    <location>
        <begin position="231"/>
        <end position="283"/>
    </location>
</feature>
<dbReference type="OrthoDB" id="5413104at2"/>
<gene>
    <name evidence="15" type="ORF">DSCA_21000</name>
</gene>
<dbReference type="CDD" id="cd00082">
    <property type="entry name" value="HisKA"/>
    <property type="match status" value="1"/>
</dbReference>
<evidence type="ECO:0000256" key="6">
    <source>
        <dbReference type="ARBA" id="ARBA00022741"/>
    </source>
</evidence>
<dbReference type="GO" id="GO:0005524">
    <property type="term" value="F:ATP binding"/>
    <property type="evidence" value="ECO:0007669"/>
    <property type="project" value="UniProtKB-KW"/>
</dbReference>
<dbReference type="Proteomes" id="UP000427906">
    <property type="component" value="Chromosome"/>
</dbReference>
<name>A0A5K7YJ68_9BACT</name>
<dbReference type="KEGG" id="dalk:DSCA_21000"/>
<dbReference type="SMART" id="SM00388">
    <property type="entry name" value="HisKA"/>
    <property type="match status" value="1"/>
</dbReference>
<keyword evidence="8" id="KW-0067">ATP-binding</keyword>
<dbReference type="Gene3D" id="3.30.450.40">
    <property type="match status" value="1"/>
</dbReference>
<dbReference type="EMBL" id="AP021874">
    <property type="protein sequence ID" value="BBO68170.1"/>
    <property type="molecule type" value="Genomic_DNA"/>
</dbReference>
<dbReference type="RefSeq" id="WP_155316359.1">
    <property type="nucleotide sequence ID" value="NZ_AP021874.1"/>
</dbReference>
<dbReference type="NCBIfam" id="TIGR00229">
    <property type="entry name" value="sensory_box"/>
    <property type="match status" value="2"/>
</dbReference>
<evidence type="ECO:0000256" key="9">
    <source>
        <dbReference type="ARBA" id="ARBA00022989"/>
    </source>
</evidence>
<evidence type="ECO:0000256" key="7">
    <source>
        <dbReference type="ARBA" id="ARBA00022777"/>
    </source>
</evidence>
<dbReference type="InterPro" id="IPR050351">
    <property type="entry name" value="BphY/WalK/GraS-like"/>
</dbReference>
<dbReference type="Pfam" id="PF02518">
    <property type="entry name" value="HATPase_c"/>
    <property type="match status" value="1"/>
</dbReference>
<dbReference type="PANTHER" id="PTHR42878:SF7">
    <property type="entry name" value="SENSOR HISTIDINE KINASE GLRK"/>
    <property type="match status" value="1"/>
</dbReference>
<dbReference type="PROSITE" id="PS50113">
    <property type="entry name" value="PAC"/>
    <property type="match status" value="2"/>
</dbReference>
<dbReference type="GO" id="GO:0030295">
    <property type="term" value="F:protein kinase activator activity"/>
    <property type="evidence" value="ECO:0007669"/>
    <property type="project" value="TreeGrafter"/>
</dbReference>
<dbReference type="GO" id="GO:0006355">
    <property type="term" value="P:regulation of DNA-templated transcription"/>
    <property type="evidence" value="ECO:0007669"/>
    <property type="project" value="InterPro"/>
</dbReference>
<sequence length="775" mass="88148">MAHAPPNDDRTDIADDVFRDRFRVFLEEVADGFYETDLKGNFRFFNNALCRIFGYTATEIKGRNFREFMDAENALYAFTVFNRLYESGEIPSEIIWRIVRKDGQERILEISVNLIVDRSGRKTGFQGVARDVTRKIADQQELEASQRRSHELYQASSRAERRYRAFLEFLPDPVFVFNMDSTVSYLNPAFERVFGWTLKELEGKRIPFIPEDEKDRTRAGIKRLFAEKVLHGFETRRSTRDGRILDIVVDGAIFYDAQDNPAGQVITLRDVTARKRAEQINQALFRISRALYRFPGLDRMLEYITRQIQALIRVAGAMVILIDEETREFTIPVAAYEDVETGIKMKEIRFPMDKGVAGHVYRTGKPLIVHDTAKSPYFYDQVDKQAQYHHKNMLDVPLRIQDRMIGVLCAVNKKEGAFDNADVDLLSAVANLVALPIENARINEALQRAYENVRGLNRAKEQVIHHLSHELKTPLSVLSASLRLLEKRLPKGEDGAADRVVVRAQRNLQRLLDMQYEIGDMLREQDYRAHGMLSFLLDASLDMLVTLAETEPGQTRAPDVIQEAIDREFGHTEIPCVDLALDRLVESHLAVLKPRFAHRDIRLDLRLEPVAAVLIPAEVMEKIVEGLVKNAIENTPDGGRVTVVVRAGSKGPVFEVRDTGVGLTAEKQRLIFNHYFAPGDTLSYASKAPYDFNAGGKGIDLLRITIFSERYRFDTKMISRRCRYIPADSDLCPGAVDRCGHCTHPADCGESGGTTMQIRFVPSNELNLACRVDEI</sequence>
<dbReference type="SUPFAM" id="SSF47384">
    <property type="entry name" value="Homodimeric domain of signal transducing histidine kinase"/>
    <property type="match status" value="1"/>
</dbReference>
<evidence type="ECO:0000256" key="4">
    <source>
        <dbReference type="ARBA" id="ARBA00022679"/>
    </source>
</evidence>
<accession>A0A5K7YJ68</accession>
<dbReference type="AlphaFoldDB" id="A0A5K7YJ68"/>
<dbReference type="InterPro" id="IPR036890">
    <property type="entry name" value="HATPase_C_sf"/>
</dbReference>
<dbReference type="SUPFAM" id="SSF55785">
    <property type="entry name" value="PYP-like sensor domain (PAS domain)"/>
    <property type="match status" value="2"/>
</dbReference>
<comment type="catalytic activity">
    <reaction evidence="1">
        <text>ATP + protein L-histidine = ADP + protein N-phospho-L-histidine.</text>
        <dbReference type="EC" id="2.7.13.3"/>
    </reaction>
</comment>
<dbReference type="EC" id="2.7.13.3" evidence="3"/>
<dbReference type="Pfam" id="PF00989">
    <property type="entry name" value="PAS"/>
    <property type="match status" value="2"/>
</dbReference>
<comment type="subcellular location">
    <subcellularLocation>
        <location evidence="2">Membrane</location>
        <topology evidence="2">Multi-pass membrane protein</topology>
    </subcellularLocation>
</comment>
<keyword evidence="5" id="KW-0812">Transmembrane</keyword>
<evidence type="ECO:0000259" key="12">
    <source>
        <dbReference type="PROSITE" id="PS50109"/>
    </source>
</evidence>
<evidence type="ECO:0000259" key="14">
    <source>
        <dbReference type="PROSITE" id="PS50113"/>
    </source>
</evidence>
<keyword evidence="10" id="KW-0902">Two-component regulatory system</keyword>
<dbReference type="PANTHER" id="PTHR42878">
    <property type="entry name" value="TWO-COMPONENT HISTIDINE KINASE"/>
    <property type="match status" value="1"/>
</dbReference>
<keyword evidence="16" id="KW-1185">Reference proteome</keyword>
<dbReference type="CDD" id="cd00130">
    <property type="entry name" value="PAS"/>
    <property type="match status" value="2"/>
</dbReference>
<dbReference type="SUPFAM" id="SSF55874">
    <property type="entry name" value="ATPase domain of HSP90 chaperone/DNA topoisomerase II/histidine kinase"/>
    <property type="match status" value="1"/>
</dbReference>
<feature type="domain" description="PAS" evidence="13">
    <location>
        <begin position="18"/>
        <end position="88"/>
    </location>
</feature>
<evidence type="ECO:0000256" key="2">
    <source>
        <dbReference type="ARBA" id="ARBA00004141"/>
    </source>
</evidence>
<proteinExistence type="predicted"/>
<dbReference type="GO" id="GO:0007234">
    <property type="term" value="P:osmosensory signaling via phosphorelay pathway"/>
    <property type="evidence" value="ECO:0007669"/>
    <property type="project" value="TreeGrafter"/>
</dbReference>
<feature type="domain" description="Histidine kinase" evidence="12">
    <location>
        <begin position="466"/>
        <end position="701"/>
    </location>
</feature>
<evidence type="ECO:0000313" key="15">
    <source>
        <dbReference type="EMBL" id="BBO68170.1"/>
    </source>
</evidence>
<dbReference type="GO" id="GO:0000156">
    <property type="term" value="F:phosphorelay response regulator activity"/>
    <property type="evidence" value="ECO:0007669"/>
    <property type="project" value="TreeGrafter"/>
</dbReference>
<dbReference type="InterPro" id="IPR003018">
    <property type="entry name" value="GAF"/>
</dbReference>
<evidence type="ECO:0000259" key="13">
    <source>
        <dbReference type="PROSITE" id="PS50112"/>
    </source>
</evidence>
<dbReference type="SMART" id="SM00086">
    <property type="entry name" value="PAC"/>
    <property type="match status" value="2"/>
</dbReference>
<keyword evidence="11" id="KW-0472">Membrane</keyword>
<dbReference type="InterPro" id="IPR003661">
    <property type="entry name" value="HisK_dim/P_dom"/>
</dbReference>
<keyword evidence="4" id="KW-0808">Transferase</keyword>
<evidence type="ECO:0000256" key="8">
    <source>
        <dbReference type="ARBA" id="ARBA00022840"/>
    </source>
</evidence>
<protein>
    <recommendedName>
        <fullName evidence="3">histidine kinase</fullName>
        <ecNumber evidence="3">2.7.13.3</ecNumber>
    </recommendedName>
</protein>
<evidence type="ECO:0000256" key="11">
    <source>
        <dbReference type="ARBA" id="ARBA00023136"/>
    </source>
</evidence>
<dbReference type="PROSITE" id="PS50112">
    <property type="entry name" value="PAS"/>
    <property type="match status" value="2"/>
</dbReference>
<dbReference type="Pfam" id="PF01590">
    <property type="entry name" value="GAF"/>
    <property type="match status" value="1"/>
</dbReference>
<dbReference type="InterPro" id="IPR001610">
    <property type="entry name" value="PAC"/>
</dbReference>